<keyword evidence="5" id="KW-0998">Cell outer membrane</keyword>
<feature type="signal peptide" evidence="6">
    <location>
        <begin position="1"/>
        <end position="22"/>
    </location>
</feature>
<comment type="caution">
    <text evidence="9">The sequence shown here is derived from an EMBL/GenBank/DDBJ whole genome shotgun (WGS) entry which is preliminary data.</text>
</comment>
<dbReference type="SUPFAM" id="SSF48452">
    <property type="entry name" value="TPR-like"/>
    <property type="match status" value="1"/>
</dbReference>
<dbReference type="Pfam" id="PF07980">
    <property type="entry name" value="SusD_RagB"/>
    <property type="match status" value="1"/>
</dbReference>
<gene>
    <name evidence="9" type="ORF">JCM6294_2706</name>
</gene>
<sequence length="534" mass="60436">MKKNIMMTCAVGSLLLATSCVELDQLPQSFLTEEEYIETPQTLDVVAKAVSGVYKDMWNGNYGFSCRILRYSTAAGDIVPLVTKPNNDMLYLYNMTPTTSGSVKDVTALWKNFWDVISSSNKIIGGTPIPEDQAEAAKYKAVVAEARFMRALAYFHLVRMFGDVPFIASSGETFEDKLPRVPVARIYDEIIVPDLTIACADLPATSRTGDAGSPSQWAAKTCLADVNLTMAGWPLKRDTYAEAARLAKDVIEKSGLTLTKKYGDLWKEDKKHEANEHLFAIMNSVAYKTPSQYGKSFYPNTHAKYPGWGDYFANPKFVESCPNDDRKAWNFELAWDEKVGGKVKHVTYQESVNKLPLISKYRDYNEVNKKGVLSQLSNGLTTVYRLADTYLIYAEASTLATKKVDDLAARCLRQLQERGNVPEAERTQTTDPEAFDKAVFKERGIELYAEGKRWFDYIRREKAAEIKEFRYVDEVSGITDPFAQSVYKKEGHYYLPFLRTKCKWPDGKTIRVIDYFLSRLPGGYSWSAHVRESR</sequence>
<evidence type="ECO:0000256" key="2">
    <source>
        <dbReference type="ARBA" id="ARBA00006275"/>
    </source>
</evidence>
<dbReference type="InterPro" id="IPR012944">
    <property type="entry name" value="SusD_RagB_dom"/>
</dbReference>
<evidence type="ECO:0000259" key="7">
    <source>
        <dbReference type="Pfam" id="PF07980"/>
    </source>
</evidence>
<reference evidence="10" key="1">
    <citation type="journal article" date="2014" name="Genome">
        <title>Draft Genome Sequences of Three Strains of Bacteroides pyogenes Isolated from a Cat and Swine.</title>
        <authorList>
            <person name="Sakamoto M."/>
            <person name="Oshima K."/>
            <person name="Suda W."/>
            <person name="Kitamura K."/>
            <person name="Iida T."/>
            <person name="Hattori M."/>
            <person name="Ohkuma M."/>
        </authorList>
    </citation>
    <scope>NUCLEOTIDE SEQUENCE [LARGE SCALE GENOMIC DNA]</scope>
    <source>
        <strain evidence="10">JCM 6294</strain>
    </source>
</reference>
<comment type="similarity">
    <text evidence="2">Belongs to the SusD family.</text>
</comment>
<dbReference type="PROSITE" id="PS51257">
    <property type="entry name" value="PROKAR_LIPOPROTEIN"/>
    <property type="match status" value="1"/>
</dbReference>
<organism evidence="9 10">
    <name type="scientific">Bacteroides pyogenes DSM 20611 = JCM 6294</name>
    <dbReference type="NCBI Taxonomy" id="1121100"/>
    <lineage>
        <taxon>Bacteria</taxon>
        <taxon>Pseudomonadati</taxon>
        <taxon>Bacteroidota</taxon>
        <taxon>Bacteroidia</taxon>
        <taxon>Bacteroidales</taxon>
        <taxon>Bacteroidaceae</taxon>
        <taxon>Bacteroides</taxon>
    </lineage>
</organism>
<dbReference type="GO" id="GO:0009279">
    <property type="term" value="C:cell outer membrane"/>
    <property type="evidence" value="ECO:0007669"/>
    <property type="project" value="UniProtKB-SubCell"/>
</dbReference>
<evidence type="ECO:0000256" key="3">
    <source>
        <dbReference type="ARBA" id="ARBA00022729"/>
    </source>
</evidence>
<accession>W4PIW2</accession>
<keyword evidence="3 6" id="KW-0732">Signal</keyword>
<evidence type="ECO:0000256" key="1">
    <source>
        <dbReference type="ARBA" id="ARBA00004442"/>
    </source>
</evidence>
<feature type="chain" id="PRO_5004846511" evidence="6">
    <location>
        <begin position="23"/>
        <end position="534"/>
    </location>
</feature>
<keyword evidence="4" id="KW-0472">Membrane</keyword>
<name>W4PIW2_9BACE</name>
<protein>
    <submittedName>
        <fullName evidence="9">Putative outer membrane protein</fullName>
    </submittedName>
</protein>
<comment type="subcellular location">
    <subcellularLocation>
        <location evidence="1">Cell outer membrane</location>
    </subcellularLocation>
</comment>
<evidence type="ECO:0000256" key="4">
    <source>
        <dbReference type="ARBA" id="ARBA00023136"/>
    </source>
</evidence>
<evidence type="ECO:0000313" key="9">
    <source>
        <dbReference type="EMBL" id="GAE19625.1"/>
    </source>
</evidence>
<feature type="domain" description="RagB/SusD" evidence="7">
    <location>
        <begin position="355"/>
        <end position="474"/>
    </location>
</feature>
<evidence type="ECO:0000256" key="6">
    <source>
        <dbReference type="SAM" id="SignalP"/>
    </source>
</evidence>
<proteinExistence type="inferred from homology"/>
<dbReference type="EMBL" id="BAIR01000026">
    <property type="protein sequence ID" value="GAE19625.1"/>
    <property type="molecule type" value="Genomic_DNA"/>
</dbReference>
<dbReference type="InterPro" id="IPR011990">
    <property type="entry name" value="TPR-like_helical_dom_sf"/>
</dbReference>
<dbReference type="InterPro" id="IPR033985">
    <property type="entry name" value="SusD-like_N"/>
</dbReference>
<evidence type="ECO:0000256" key="5">
    <source>
        <dbReference type="ARBA" id="ARBA00023237"/>
    </source>
</evidence>
<dbReference type="Gene3D" id="1.25.40.390">
    <property type="match status" value="1"/>
</dbReference>
<dbReference type="AlphaFoldDB" id="W4PIW2"/>
<evidence type="ECO:0000313" key="10">
    <source>
        <dbReference type="Proteomes" id="UP000018842"/>
    </source>
</evidence>
<dbReference type="eggNOG" id="COG0702">
    <property type="taxonomic scope" value="Bacteria"/>
</dbReference>
<feature type="domain" description="SusD-like N-terminal" evidence="8">
    <location>
        <begin position="103"/>
        <end position="227"/>
    </location>
</feature>
<evidence type="ECO:0000259" key="8">
    <source>
        <dbReference type="Pfam" id="PF14322"/>
    </source>
</evidence>
<dbReference type="STRING" id="1121100.GCA_000428105_02205"/>
<dbReference type="Proteomes" id="UP000018842">
    <property type="component" value="Unassembled WGS sequence"/>
</dbReference>
<dbReference type="Pfam" id="PF14322">
    <property type="entry name" value="SusD-like_3"/>
    <property type="match status" value="1"/>
</dbReference>